<comment type="caution">
    <text evidence="2">The sequence shown here is derived from an EMBL/GenBank/DDBJ whole genome shotgun (WGS) entry which is preliminary data.</text>
</comment>
<dbReference type="Proteomes" id="UP000765509">
    <property type="component" value="Unassembled WGS sequence"/>
</dbReference>
<evidence type="ECO:0000256" key="1">
    <source>
        <dbReference type="SAM" id="MobiDB-lite"/>
    </source>
</evidence>
<gene>
    <name evidence="2" type="ORF">O181_001125</name>
</gene>
<organism evidence="2 3">
    <name type="scientific">Austropuccinia psidii MF-1</name>
    <dbReference type="NCBI Taxonomy" id="1389203"/>
    <lineage>
        <taxon>Eukaryota</taxon>
        <taxon>Fungi</taxon>
        <taxon>Dikarya</taxon>
        <taxon>Basidiomycota</taxon>
        <taxon>Pucciniomycotina</taxon>
        <taxon>Pucciniomycetes</taxon>
        <taxon>Pucciniales</taxon>
        <taxon>Sphaerophragmiaceae</taxon>
        <taxon>Austropuccinia</taxon>
    </lineage>
</organism>
<dbReference type="EMBL" id="AVOT02000155">
    <property type="protein sequence ID" value="MBW0461410.1"/>
    <property type="molecule type" value="Genomic_DNA"/>
</dbReference>
<evidence type="ECO:0000313" key="2">
    <source>
        <dbReference type="EMBL" id="MBW0461410.1"/>
    </source>
</evidence>
<feature type="compositionally biased region" description="Acidic residues" evidence="1">
    <location>
        <begin position="35"/>
        <end position="46"/>
    </location>
</feature>
<name>A0A9Q3GBI5_9BASI</name>
<sequence length="83" mass="9204">MEGEVPSRRSRSFSGFLGGYPSISQGPRSRLSEAEDKEGEESEEAEVEAAWECASGDSEAENLAHFNKTLFSQARPNFLKMME</sequence>
<protein>
    <submittedName>
        <fullName evidence="2">Uncharacterized protein</fullName>
    </submittedName>
</protein>
<reference evidence="2" key="1">
    <citation type="submission" date="2021-03" db="EMBL/GenBank/DDBJ databases">
        <title>Draft genome sequence of rust myrtle Austropuccinia psidii MF-1, a brazilian biotype.</title>
        <authorList>
            <person name="Quecine M.C."/>
            <person name="Pachon D.M.R."/>
            <person name="Bonatelli M.L."/>
            <person name="Correr F.H."/>
            <person name="Franceschini L.M."/>
            <person name="Leite T.F."/>
            <person name="Margarido G.R.A."/>
            <person name="Almeida C.A."/>
            <person name="Ferrarezi J.A."/>
            <person name="Labate C.A."/>
        </authorList>
    </citation>
    <scope>NUCLEOTIDE SEQUENCE</scope>
    <source>
        <strain evidence="2">MF-1</strain>
    </source>
</reference>
<proteinExistence type="predicted"/>
<dbReference type="AlphaFoldDB" id="A0A9Q3GBI5"/>
<evidence type="ECO:0000313" key="3">
    <source>
        <dbReference type="Proteomes" id="UP000765509"/>
    </source>
</evidence>
<keyword evidence="3" id="KW-1185">Reference proteome</keyword>
<feature type="region of interest" description="Disordered" evidence="1">
    <location>
        <begin position="1"/>
        <end position="46"/>
    </location>
</feature>
<accession>A0A9Q3GBI5</accession>